<evidence type="ECO:0000256" key="4">
    <source>
        <dbReference type="ARBA" id="ARBA00022695"/>
    </source>
</evidence>
<dbReference type="InterPro" id="IPR037068">
    <property type="entry name" value="DNA_primase_core_N_sf"/>
</dbReference>
<comment type="caution">
    <text evidence="12">The sequence shown here is derived from an EMBL/GenBank/DDBJ whole genome shotgun (WGS) entry which is preliminary data.</text>
</comment>
<evidence type="ECO:0000256" key="3">
    <source>
        <dbReference type="ARBA" id="ARBA00022679"/>
    </source>
</evidence>
<evidence type="ECO:0000256" key="7">
    <source>
        <dbReference type="ARBA" id="ARBA00022771"/>
    </source>
</evidence>
<feature type="region of interest" description="Disordered" evidence="10">
    <location>
        <begin position="340"/>
        <end position="360"/>
    </location>
</feature>
<dbReference type="Pfam" id="PF01807">
    <property type="entry name" value="Zn_ribbon_DnaG"/>
    <property type="match status" value="1"/>
</dbReference>
<dbReference type="SUPFAM" id="SSF57783">
    <property type="entry name" value="Zinc beta-ribbon"/>
    <property type="match status" value="1"/>
</dbReference>
<keyword evidence="4" id="KW-0548">Nucleotidyltransferase</keyword>
<feature type="domain" description="Toprim" evidence="11">
    <location>
        <begin position="234"/>
        <end position="323"/>
    </location>
</feature>
<evidence type="ECO:0000256" key="8">
    <source>
        <dbReference type="ARBA" id="ARBA00022833"/>
    </source>
</evidence>
<accession>A0ABW9QQX5</accession>
<evidence type="ECO:0000256" key="1">
    <source>
        <dbReference type="ARBA" id="ARBA00022478"/>
    </source>
</evidence>
<dbReference type="CDD" id="cd03364">
    <property type="entry name" value="TOPRIM_DnaG_primases"/>
    <property type="match status" value="1"/>
</dbReference>
<keyword evidence="13" id="KW-1185">Reference proteome</keyword>
<gene>
    <name evidence="12" type="ORF">GHK86_05185</name>
</gene>
<feature type="region of interest" description="Disordered" evidence="10">
    <location>
        <begin position="60"/>
        <end position="88"/>
    </location>
</feature>
<evidence type="ECO:0000256" key="9">
    <source>
        <dbReference type="ARBA" id="ARBA00023163"/>
    </source>
</evidence>
<dbReference type="PANTHER" id="PTHR30313:SF2">
    <property type="entry name" value="DNA PRIMASE"/>
    <property type="match status" value="1"/>
</dbReference>
<keyword evidence="9" id="KW-0804">Transcription</keyword>
<keyword evidence="3" id="KW-0808">Transferase</keyword>
<dbReference type="SMART" id="SM00400">
    <property type="entry name" value="ZnF_CHCC"/>
    <property type="match status" value="1"/>
</dbReference>
<dbReference type="EMBL" id="WJHE01000217">
    <property type="protein sequence ID" value="MST32119.1"/>
    <property type="molecule type" value="Genomic_DNA"/>
</dbReference>
<dbReference type="Gene3D" id="3.40.1360.10">
    <property type="match status" value="1"/>
</dbReference>
<proteinExistence type="predicted"/>
<keyword evidence="2" id="KW-0639">Primosome</keyword>
<dbReference type="InterPro" id="IPR034151">
    <property type="entry name" value="TOPRIM_DnaG_bac"/>
</dbReference>
<sequence>FPRHGHPDRTPSLRLYLDDDRYYCFGCNARGDIIQWAQDAADLTVTDALRLLDSHQPIPNAWAGAAPQPPSTQVSPAGSGPDPTRTPPERVHAALDAAWTHYTTGEHHGLAVGYLARRGIDITVLERLTGRAEAGATGGRHSLVETLTAEGFAAEELVDAGLARWGSEPRILIDAYRDRMLVPVRDETGRVCGLVGRYVGDRKAPKYLNPPRTATYDKSINLYRPLPAPTCRLGRVVVVEGTLDALAIAVASVRAGTAERCCPVTQSGRELSAVQVRSVLRLSQRPPVLALDGDSAGREATSRLLGAFAAAGVRPTVVSLPEGEDPASLLARDGLRSLRSLDGSRSPVHPGASATPRQPACSAAVLEV</sequence>
<dbReference type="Pfam" id="PF08275">
    <property type="entry name" value="DNAG_N"/>
    <property type="match status" value="1"/>
</dbReference>
<evidence type="ECO:0000256" key="6">
    <source>
        <dbReference type="ARBA" id="ARBA00022723"/>
    </source>
</evidence>
<dbReference type="PROSITE" id="PS50880">
    <property type="entry name" value="TOPRIM"/>
    <property type="match status" value="1"/>
</dbReference>
<dbReference type="InterPro" id="IPR006171">
    <property type="entry name" value="TOPRIM_dom"/>
</dbReference>
<keyword evidence="6" id="KW-0479">Metal-binding</keyword>
<dbReference type="InterPro" id="IPR013264">
    <property type="entry name" value="DNAG_N"/>
</dbReference>
<keyword evidence="8" id="KW-0862">Zinc</keyword>
<dbReference type="PANTHER" id="PTHR30313">
    <property type="entry name" value="DNA PRIMASE"/>
    <property type="match status" value="1"/>
</dbReference>
<keyword evidence="7" id="KW-0863">Zinc-finger</keyword>
<evidence type="ECO:0000313" key="12">
    <source>
        <dbReference type="EMBL" id="MST32119.1"/>
    </source>
</evidence>
<evidence type="ECO:0000259" key="11">
    <source>
        <dbReference type="PROSITE" id="PS50880"/>
    </source>
</evidence>
<dbReference type="InterPro" id="IPR002694">
    <property type="entry name" value="Znf_CHC2"/>
</dbReference>
<dbReference type="Gene3D" id="3.90.980.10">
    <property type="entry name" value="DNA primase, catalytic core, N-terminal domain"/>
    <property type="match status" value="1"/>
</dbReference>
<feature type="non-terminal residue" evidence="12">
    <location>
        <position position="1"/>
    </location>
</feature>
<organism evidence="12 13">
    <name type="scientific">Acidiferrimicrobium australe</name>
    <dbReference type="NCBI Taxonomy" id="2664430"/>
    <lineage>
        <taxon>Bacteria</taxon>
        <taxon>Bacillati</taxon>
        <taxon>Actinomycetota</taxon>
        <taxon>Acidimicrobiia</taxon>
        <taxon>Acidimicrobiales</taxon>
        <taxon>Acidimicrobiaceae</taxon>
        <taxon>Acidiferrimicrobium</taxon>
    </lineage>
</organism>
<dbReference type="SUPFAM" id="SSF56731">
    <property type="entry name" value="DNA primase core"/>
    <property type="match status" value="1"/>
</dbReference>
<dbReference type="Pfam" id="PF13155">
    <property type="entry name" value="Toprim_2"/>
    <property type="match status" value="1"/>
</dbReference>
<evidence type="ECO:0000256" key="2">
    <source>
        <dbReference type="ARBA" id="ARBA00022515"/>
    </source>
</evidence>
<dbReference type="InterPro" id="IPR050219">
    <property type="entry name" value="DnaG_primase"/>
</dbReference>
<evidence type="ECO:0000313" key="13">
    <source>
        <dbReference type="Proteomes" id="UP000437736"/>
    </source>
</evidence>
<dbReference type="Proteomes" id="UP000437736">
    <property type="component" value="Unassembled WGS sequence"/>
</dbReference>
<dbReference type="InterPro" id="IPR036977">
    <property type="entry name" value="DNA_primase_Znf_CHC2"/>
</dbReference>
<evidence type="ECO:0000256" key="5">
    <source>
        <dbReference type="ARBA" id="ARBA00022705"/>
    </source>
</evidence>
<protein>
    <recommendedName>
        <fullName evidence="11">Toprim domain-containing protein</fullName>
    </recommendedName>
</protein>
<reference evidence="12 13" key="1">
    <citation type="submission" date="2019-11" db="EMBL/GenBank/DDBJ databases">
        <title>Acidiferrimicrobium australis gen. nov., sp. nov., an acidophilic and obligately heterotrophic, member of the Actinobacteria that catalyses dissimilatory oxido- reduction of iron isolated from metal-rich acidic water in Chile.</title>
        <authorList>
            <person name="Gonzalez D."/>
            <person name="Huber K."/>
            <person name="Hedrich S."/>
            <person name="Rojas-Villalobos C."/>
            <person name="Quatrini R."/>
            <person name="Dinamarca M.A."/>
            <person name="Schwarz A."/>
            <person name="Canales C."/>
            <person name="Nancucheo I."/>
        </authorList>
    </citation>
    <scope>NUCLEOTIDE SEQUENCE [LARGE SCALE GENOMIC DNA]</scope>
    <source>
        <strain evidence="12 13">USS-CCA1</strain>
    </source>
</reference>
<keyword evidence="1" id="KW-0240">DNA-directed RNA polymerase</keyword>
<dbReference type="Gene3D" id="3.90.580.10">
    <property type="entry name" value="Zinc finger, CHC2-type domain"/>
    <property type="match status" value="1"/>
</dbReference>
<evidence type="ECO:0000256" key="10">
    <source>
        <dbReference type="SAM" id="MobiDB-lite"/>
    </source>
</evidence>
<keyword evidence="5" id="KW-0235">DNA replication</keyword>
<name>A0ABW9QQX5_9ACTN</name>